<sequence length="333" mass="38701">MPAAAVPQLLTKVFLCITFHWDVWNLSYLQHVTEELARWPTQLDVRVVSNKHVRLNETFHSWGLPDTIQVVAAPSNLSHPYELAWIHRDLMRDAYETGEYTAFIYLEDDMRLTWKCITSWAIDQEVLDPMNFQRQFFRTEIAPWNGKEQLSDALQHVYLPTYGRTLDIGKQKKAHQHYIQLPDPYSAVFAATSKLMARFMQSQYWTQRIGAWPSREMAANGIMFVDPPERFWVAAVVPFFPDKQLLSHEAAIQHLSNRYCGKRAHKQGFHDQAPPIETTGFCVMDFEDFFTQDNTTKNGPPHIDMDNVQVDTTQLIEPNRRSLSEDMLPGQSR</sequence>
<keyword evidence="2" id="KW-1185">Reference proteome</keyword>
<organism evidence="1 2">
    <name type="scientific">Apatococcus lobatus</name>
    <dbReference type="NCBI Taxonomy" id="904363"/>
    <lineage>
        <taxon>Eukaryota</taxon>
        <taxon>Viridiplantae</taxon>
        <taxon>Chlorophyta</taxon>
        <taxon>core chlorophytes</taxon>
        <taxon>Trebouxiophyceae</taxon>
        <taxon>Chlorellales</taxon>
        <taxon>Chlorellaceae</taxon>
        <taxon>Apatococcus</taxon>
    </lineage>
</organism>
<gene>
    <name evidence="1" type="ORF">WJX74_004902</name>
</gene>
<proteinExistence type="predicted"/>
<comment type="caution">
    <text evidence="1">The sequence shown here is derived from an EMBL/GenBank/DDBJ whole genome shotgun (WGS) entry which is preliminary data.</text>
</comment>
<dbReference type="Proteomes" id="UP001438707">
    <property type="component" value="Unassembled WGS sequence"/>
</dbReference>
<dbReference type="EMBL" id="JALJOS010000053">
    <property type="protein sequence ID" value="KAK9818872.1"/>
    <property type="molecule type" value="Genomic_DNA"/>
</dbReference>
<evidence type="ECO:0000313" key="1">
    <source>
        <dbReference type="EMBL" id="KAK9818872.1"/>
    </source>
</evidence>
<accession>A0AAW1QC14</accession>
<evidence type="ECO:0000313" key="2">
    <source>
        <dbReference type="Proteomes" id="UP001438707"/>
    </source>
</evidence>
<name>A0AAW1QC14_9CHLO</name>
<protein>
    <submittedName>
        <fullName evidence="1">Uncharacterized protein</fullName>
    </submittedName>
</protein>
<reference evidence="1 2" key="1">
    <citation type="journal article" date="2024" name="Nat. Commun.">
        <title>Phylogenomics reveals the evolutionary origins of lichenization in chlorophyte algae.</title>
        <authorList>
            <person name="Puginier C."/>
            <person name="Libourel C."/>
            <person name="Otte J."/>
            <person name="Skaloud P."/>
            <person name="Haon M."/>
            <person name="Grisel S."/>
            <person name="Petersen M."/>
            <person name="Berrin J.G."/>
            <person name="Delaux P.M."/>
            <person name="Dal Grande F."/>
            <person name="Keller J."/>
        </authorList>
    </citation>
    <scope>NUCLEOTIDE SEQUENCE [LARGE SCALE GENOMIC DNA]</scope>
    <source>
        <strain evidence="1 2">SAG 2145</strain>
    </source>
</reference>
<dbReference type="AlphaFoldDB" id="A0AAW1QC14"/>